<evidence type="ECO:0000256" key="6">
    <source>
        <dbReference type="ARBA" id="ARBA00022741"/>
    </source>
</evidence>
<keyword evidence="5" id="KW-0479">Metal-binding</keyword>
<dbReference type="InterPro" id="IPR018164">
    <property type="entry name" value="Ala-tRNA-synth_IIc_N"/>
</dbReference>
<protein>
    <recommendedName>
        <fullName evidence="2">alanine--tRNA ligase</fullName>
        <ecNumber evidence="2">6.1.1.7</ecNumber>
    </recommendedName>
    <alternativeName>
        <fullName evidence="12">Alanyl-tRNA synthetase</fullName>
    </alternativeName>
</protein>
<organism evidence="15">
    <name type="scientific">Aceria tosichella</name>
    <name type="common">wheat curl mite</name>
    <dbReference type="NCBI Taxonomy" id="561515"/>
    <lineage>
        <taxon>Eukaryota</taxon>
        <taxon>Metazoa</taxon>
        <taxon>Ecdysozoa</taxon>
        <taxon>Arthropoda</taxon>
        <taxon>Chelicerata</taxon>
        <taxon>Arachnida</taxon>
        <taxon>Acari</taxon>
        <taxon>Acariformes</taxon>
        <taxon>Trombidiformes</taxon>
        <taxon>Prostigmata</taxon>
        <taxon>Eupodina</taxon>
        <taxon>Eriophyoidea</taxon>
        <taxon>Eriophyidae</taxon>
        <taxon>Eriophyinae</taxon>
        <taxon>Aceriini</taxon>
        <taxon>Aceria</taxon>
    </lineage>
</organism>
<dbReference type="InterPro" id="IPR018162">
    <property type="entry name" value="Ala-tRNA-ligase_IIc_anticod-bd"/>
</dbReference>
<dbReference type="GO" id="GO:0005739">
    <property type="term" value="C:mitochondrion"/>
    <property type="evidence" value="ECO:0007669"/>
    <property type="project" value="TreeGrafter"/>
</dbReference>
<dbReference type="InterPro" id="IPR018165">
    <property type="entry name" value="Ala-tRNA-synth_IIc_core"/>
</dbReference>
<dbReference type="AlphaFoldDB" id="A0A6G1SH68"/>
<keyword evidence="4 15" id="KW-0436">Ligase</keyword>
<evidence type="ECO:0000256" key="5">
    <source>
        <dbReference type="ARBA" id="ARBA00022723"/>
    </source>
</evidence>
<dbReference type="GO" id="GO:0002161">
    <property type="term" value="F:aminoacyl-tRNA deacylase activity"/>
    <property type="evidence" value="ECO:0007669"/>
    <property type="project" value="TreeGrafter"/>
</dbReference>
<dbReference type="SUPFAM" id="SSF101353">
    <property type="entry name" value="Putative anticodon-binding domain of alanyl-tRNA synthetase (AlaRS)"/>
    <property type="match status" value="1"/>
</dbReference>
<keyword evidence="6" id="KW-0547">Nucleotide-binding</keyword>
<keyword evidence="11" id="KW-0030">Aminoacyl-tRNA synthetase</keyword>
<dbReference type="GO" id="GO:0046872">
    <property type="term" value="F:metal ion binding"/>
    <property type="evidence" value="ECO:0007669"/>
    <property type="project" value="UniProtKB-KW"/>
</dbReference>
<keyword evidence="7" id="KW-0862">Zinc</keyword>
<dbReference type="GO" id="GO:0000049">
    <property type="term" value="F:tRNA binding"/>
    <property type="evidence" value="ECO:0007669"/>
    <property type="project" value="UniProtKB-KW"/>
</dbReference>
<evidence type="ECO:0000256" key="1">
    <source>
        <dbReference type="ARBA" id="ARBA00008226"/>
    </source>
</evidence>
<keyword evidence="3" id="KW-0820">tRNA-binding</keyword>
<dbReference type="PANTHER" id="PTHR11777:SF39">
    <property type="entry name" value="ALANINE--TRNA LIGASE, MITOCHONDRIAL"/>
    <property type="match status" value="1"/>
</dbReference>
<evidence type="ECO:0000256" key="7">
    <source>
        <dbReference type="ARBA" id="ARBA00022833"/>
    </source>
</evidence>
<dbReference type="InterPro" id="IPR002318">
    <property type="entry name" value="Ala-tRNA-lgiase_IIc"/>
</dbReference>
<accession>A0A6G1SH68</accession>
<name>A0A6G1SH68_9ACAR</name>
<evidence type="ECO:0000256" key="8">
    <source>
        <dbReference type="ARBA" id="ARBA00022840"/>
    </source>
</evidence>
<dbReference type="InterPro" id="IPR050058">
    <property type="entry name" value="Ala-tRNA_ligase"/>
</dbReference>
<proteinExistence type="inferred from homology"/>
<comment type="similarity">
    <text evidence="1">Belongs to the class-II aminoacyl-tRNA synthetase family.</text>
</comment>
<gene>
    <name evidence="15" type="primary">Aars</name>
    <name evidence="15" type="ORF">g.19850</name>
</gene>
<dbReference type="PROSITE" id="PS50860">
    <property type="entry name" value="AA_TRNA_LIGASE_II_ALA"/>
    <property type="match status" value="1"/>
</dbReference>
<evidence type="ECO:0000256" key="10">
    <source>
        <dbReference type="ARBA" id="ARBA00022917"/>
    </source>
</evidence>
<evidence type="ECO:0000256" key="3">
    <source>
        <dbReference type="ARBA" id="ARBA00022555"/>
    </source>
</evidence>
<dbReference type="GO" id="GO:0005524">
    <property type="term" value="F:ATP binding"/>
    <property type="evidence" value="ECO:0007669"/>
    <property type="project" value="UniProtKB-KW"/>
</dbReference>
<keyword evidence="8" id="KW-0067">ATP-binding</keyword>
<dbReference type="FunFam" id="3.30.930.10:FF:000011">
    <property type="entry name" value="Alanine--tRNA ligase, cytoplasmic"/>
    <property type="match status" value="1"/>
</dbReference>
<reference evidence="15" key="1">
    <citation type="submission" date="2018-10" db="EMBL/GenBank/DDBJ databases">
        <title>Transcriptome assembly of Aceria tosichella (Wheat curl mite) Type 2.</title>
        <authorList>
            <person name="Scully E.D."/>
            <person name="Geib S.M."/>
            <person name="Palmer N.A."/>
            <person name="Gupta A.K."/>
            <person name="Sarath G."/>
            <person name="Tatineni S."/>
        </authorList>
    </citation>
    <scope>NUCLEOTIDE SEQUENCE</scope>
    <source>
        <strain evidence="15">LincolnNE</strain>
    </source>
</reference>
<evidence type="ECO:0000256" key="4">
    <source>
        <dbReference type="ARBA" id="ARBA00022598"/>
    </source>
</evidence>
<evidence type="ECO:0000259" key="14">
    <source>
        <dbReference type="PROSITE" id="PS50860"/>
    </source>
</evidence>
<dbReference type="SUPFAM" id="SSF55681">
    <property type="entry name" value="Class II aaRS and biotin synthetases"/>
    <property type="match status" value="1"/>
</dbReference>
<dbReference type="Gene3D" id="3.30.930.10">
    <property type="entry name" value="Bira Bifunctional Protein, Domain 2"/>
    <property type="match status" value="1"/>
</dbReference>
<dbReference type="PRINTS" id="PR00980">
    <property type="entry name" value="TRNASYNTHALA"/>
</dbReference>
<dbReference type="EMBL" id="GGYP01004746">
    <property type="protein sequence ID" value="MDE49517.1"/>
    <property type="molecule type" value="Transcribed_RNA"/>
</dbReference>
<dbReference type="InterPro" id="IPR045864">
    <property type="entry name" value="aa-tRNA-synth_II/BPL/LPL"/>
</dbReference>
<evidence type="ECO:0000256" key="11">
    <source>
        <dbReference type="ARBA" id="ARBA00023146"/>
    </source>
</evidence>
<dbReference type="PANTHER" id="PTHR11777">
    <property type="entry name" value="ALANYL-TRNA SYNTHETASE"/>
    <property type="match status" value="1"/>
</dbReference>
<evidence type="ECO:0000256" key="12">
    <source>
        <dbReference type="ARBA" id="ARBA00032577"/>
    </source>
</evidence>
<evidence type="ECO:0000256" key="13">
    <source>
        <dbReference type="ARBA" id="ARBA00048300"/>
    </source>
</evidence>
<evidence type="ECO:0000256" key="9">
    <source>
        <dbReference type="ARBA" id="ARBA00022884"/>
    </source>
</evidence>
<keyword evidence="9" id="KW-0694">RNA-binding</keyword>
<dbReference type="EC" id="6.1.1.7" evidence="2"/>
<dbReference type="CDD" id="cd00673">
    <property type="entry name" value="AlaRS_core"/>
    <property type="match status" value="1"/>
</dbReference>
<comment type="catalytic activity">
    <reaction evidence="13">
        <text>tRNA(Ala) + L-alanine + ATP = L-alanyl-tRNA(Ala) + AMP + diphosphate</text>
        <dbReference type="Rhea" id="RHEA:12540"/>
        <dbReference type="Rhea" id="RHEA-COMP:9657"/>
        <dbReference type="Rhea" id="RHEA-COMP:9923"/>
        <dbReference type="ChEBI" id="CHEBI:30616"/>
        <dbReference type="ChEBI" id="CHEBI:33019"/>
        <dbReference type="ChEBI" id="CHEBI:57972"/>
        <dbReference type="ChEBI" id="CHEBI:78442"/>
        <dbReference type="ChEBI" id="CHEBI:78497"/>
        <dbReference type="ChEBI" id="CHEBI:456215"/>
        <dbReference type="EC" id="6.1.1.7"/>
    </reaction>
</comment>
<dbReference type="GO" id="GO:0006419">
    <property type="term" value="P:alanyl-tRNA aminoacylation"/>
    <property type="evidence" value="ECO:0007669"/>
    <property type="project" value="InterPro"/>
</dbReference>
<evidence type="ECO:0000313" key="15">
    <source>
        <dbReference type="EMBL" id="MDE49517.1"/>
    </source>
</evidence>
<evidence type="ECO:0000256" key="2">
    <source>
        <dbReference type="ARBA" id="ARBA00013168"/>
    </source>
</evidence>
<feature type="domain" description="Alanyl-transfer RNA synthetases family profile" evidence="14">
    <location>
        <begin position="4"/>
        <end position="376"/>
    </location>
</feature>
<dbReference type="GO" id="GO:0004813">
    <property type="term" value="F:alanine-tRNA ligase activity"/>
    <property type="evidence" value="ECO:0007669"/>
    <property type="project" value="UniProtKB-EC"/>
</dbReference>
<keyword evidence="10" id="KW-0648">Protein biosynthesis</keyword>
<dbReference type="Pfam" id="PF01411">
    <property type="entry name" value="tRNA-synt_2c"/>
    <property type="match status" value="1"/>
</dbReference>
<sequence>MTTRLSNVVRQKFVNYFTTKHGHKFVRSSSVVPNNDSSLAFVNAGMNQFKPLFLADLDNYSPSRVCNYQKCIRVGGKTCDLDKIGRDFTHHTFFEMLGNWSFNDYGKPQACEWALDFLVNELNLDMSKLHVTYFSSKNEEDLETRDIWLKLGVHPEHITANDQGDNFWEMGASGPCGISTEIFYPVGEDLLEIWNLVFIDRHRLADNPSKIVPLRSRFVDTGMGLERILSVLCKTNSNYDTDLFENLFKAIETKSGLKPYGGSLTDELDINYRILADHCRMITVALADGIEPGRREAAFNLRTIIKKSVLISRDIFRQETPRYLLFDLVDETVNILGDAYPELPASVKKIRRTLAHESKRYLEYLNKTANMNSELN</sequence>